<dbReference type="PROSITE" id="PS50088">
    <property type="entry name" value="ANK_REPEAT"/>
    <property type="match status" value="5"/>
</dbReference>
<feature type="repeat" description="ANK" evidence="1">
    <location>
        <begin position="46"/>
        <end position="78"/>
    </location>
</feature>
<accession>A0A8S1IXU2</accession>
<feature type="region of interest" description="Disordered" evidence="2">
    <location>
        <begin position="266"/>
        <end position="289"/>
    </location>
</feature>
<evidence type="ECO:0000256" key="3">
    <source>
        <dbReference type="SAM" id="Phobius"/>
    </source>
</evidence>
<dbReference type="PANTHER" id="PTHR24133:SF40">
    <property type="entry name" value="ANKYRIN REPEAT DOMAIN 44"/>
    <property type="match status" value="1"/>
</dbReference>
<evidence type="ECO:0000313" key="4">
    <source>
        <dbReference type="EMBL" id="CAD7698855.1"/>
    </source>
</evidence>
<dbReference type="SMART" id="SM00248">
    <property type="entry name" value="ANK"/>
    <property type="match status" value="6"/>
</dbReference>
<sequence>MDSAAEAAASQRRRDELLVLAANHGFLADVEQLLGGGAQAAARDKAGICAIHFASRKGHAAVVQLLLSRGVDIDAEDPGGRTPLHYACAGGRGDVAKTLVKKGAWLDAYDARDDSALHLAVRGGHAPIVKQLLMGGAKTHLRNGRGLTPLGEAVAGGHLEAARLLVENGADAADRPRGYSLLHLAAGMGREGCLGLMLQHLKVGGVQCPGGVTPLHSAAVGGSAACVELLLESGVDPSAVDGEDKTALDWATEAGGEAAAAVLKKRAAKRKGKKKREAPEPAPEAQPMDWGDERIGEFAKLPHGQQMAQIEKWAEAPDQALRSLDHLDEGARKAIGEVGNFMRKLNCHRALHSLRQDEGFQEDVGSDAVMAAIQEVTRNPTAVQKYSSDKKIMGVLAKLRRLQAALRQNGRTKIIFDELVGGSSTDFDEVEHSLEESLKGAKEAVIEAVLQQKIKEDKQDKSLGRAAPENEWGRRKSRSTSNTLERESLWRAMGREFVRQFVLAVAVAALVLFGLWATNRLPWNDPKWLQEHLKGDGPRPATIIHDPQTHKNMYKDSVCRDNPHLCGTEL</sequence>
<feature type="repeat" description="ANK" evidence="1">
    <location>
        <begin position="79"/>
        <end position="111"/>
    </location>
</feature>
<dbReference type="OrthoDB" id="548781at2759"/>
<protein>
    <submittedName>
        <fullName evidence="4">Uncharacterized protein</fullName>
    </submittedName>
</protein>
<evidence type="ECO:0000313" key="5">
    <source>
        <dbReference type="Proteomes" id="UP000708148"/>
    </source>
</evidence>
<dbReference type="Proteomes" id="UP000708148">
    <property type="component" value="Unassembled WGS sequence"/>
</dbReference>
<proteinExistence type="predicted"/>
<evidence type="ECO:0000256" key="2">
    <source>
        <dbReference type="SAM" id="MobiDB-lite"/>
    </source>
</evidence>
<reference evidence="4" key="1">
    <citation type="submission" date="2020-12" db="EMBL/GenBank/DDBJ databases">
        <authorList>
            <person name="Iha C."/>
        </authorList>
    </citation>
    <scope>NUCLEOTIDE SEQUENCE</scope>
</reference>
<dbReference type="EMBL" id="CAJHUC010000895">
    <property type="protein sequence ID" value="CAD7698855.1"/>
    <property type="molecule type" value="Genomic_DNA"/>
</dbReference>
<feature type="transmembrane region" description="Helical" evidence="3">
    <location>
        <begin position="497"/>
        <end position="517"/>
    </location>
</feature>
<feature type="repeat" description="ANK" evidence="1">
    <location>
        <begin position="145"/>
        <end position="177"/>
    </location>
</feature>
<dbReference type="Gene3D" id="1.25.40.20">
    <property type="entry name" value="Ankyrin repeat-containing domain"/>
    <property type="match status" value="3"/>
</dbReference>
<organism evidence="4 5">
    <name type="scientific">Ostreobium quekettii</name>
    <dbReference type="NCBI Taxonomy" id="121088"/>
    <lineage>
        <taxon>Eukaryota</taxon>
        <taxon>Viridiplantae</taxon>
        <taxon>Chlorophyta</taxon>
        <taxon>core chlorophytes</taxon>
        <taxon>Ulvophyceae</taxon>
        <taxon>TCBD clade</taxon>
        <taxon>Bryopsidales</taxon>
        <taxon>Ostreobineae</taxon>
        <taxon>Ostreobiaceae</taxon>
        <taxon>Ostreobium</taxon>
    </lineage>
</organism>
<feature type="compositionally biased region" description="Basic residues" evidence="2">
    <location>
        <begin position="266"/>
        <end position="276"/>
    </location>
</feature>
<dbReference type="PANTHER" id="PTHR24133">
    <property type="entry name" value="ANKYRIN DOMAIN-CONTAINING"/>
    <property type="match status" value="1"/>
</dbReference>
<gene>
    <name evidence="4" type="ORF">OSTQU699_LOCUS4214</name>
</gene>
<dbReference type="Pfam" id="PF12796">
    <property type="entry name" value="Ank_2"/>
    <property type="match status" value="3"/>
</dbReference>
<feature type="repeat" description="ANK" evidence="1">
    <location>
        <begin position="210"/>
        <end position="242"/>
    </location>
</feature>
<dbReference type="InterPro" id="IPR036770">
    <property type="entry name" value="Ankyrin_rpt-contain_sf"/>
</dbReference>
<dbReference type="SUPFAM" id="SSF48403">
    <property type="entry name" value="Ankyrin repeat"/>
    <property type="match status" value="1"/>
</dbReference>
<evidence type="ECO:0000256" key="1">
    <source>
        <dbReference type="PROSITE-ProRule" id="PRU00023"/>
    </source>
</evidence>
<comment type="caution">
    <text evidence="4">The sequence shown here is derived from an EMBL/GenBank/DDBJ whole genome shotgun (WGS) entry which is preliminary data.</text>
</comment>
<dbReference type="AlphaFoldDB" id="A0A8S1IXU2"/>
<dbReference type="InterPro" id="IPR002110">
    <property type="entry name" value="Ankyrin_rpt"/>
</dbReference>
<dbReference type="InterPro" id="IPR052391">
    <property type="entry name" value="E3_Ligase-Neurotoxin"/>
</dbReference>
<keyword evidence="1" id="KW-0040">ANK repeat</keyword>
<keyword evidence="3" id="KW-0812">Transmembrane</keyword>
<keyword evidence="3" id="KW-0472">Membrane</keyword>
<feature type="region of interest" description="Disordered" evidence="2">
    <location>
        <begin position="457"/>
        <end position="479"/>
    </location>
</feature>
<feature type="repeat" description="ANK" evidence="1">
    <location>
        <begin position="112"/>
        <end position="144"/>
    </location>
</feature>
<dbReference type="PRINTS" id="PR01415">
    <property type="entry name" value="ANKYRIN"/>
</dbReference>
<keyword evidence="5" id="KW-1185">Reference proteome</keyword>
<keyword evidence="3" id="KW-1133">Transmembrane helix</keyword>
<dbReference type="PROSITE" id="PS50297">
    <property type="entry name" value="ANK_REP_REGION"/>
    <property type="match status" value="5"/>
</dbReference>
<name>A0A8S1IXU2_9CHLO</name>
<dbReference type="Gene3D" id="1.10.260.100">
    <property type="match status" value="1"/>
</dbReference>